<evidence type="ECO:0000313" key="1">
    <source>
        <dbReference type="EMBL" id="KAI7994764.1"/>
    </source>
</evidence>
<keyword evidence="2" id="KW-1185">Reference proteome</keyword>
<sequence>MSFEDAWKATCSAREVSGFSPTMHVPDSYEFLLQPVIFSGPCNSEAVNVVIGGNLTAPSHPSKWKCDGSNCRQWIGFTEINGLYIYGSGTINAQGTKWWDSSNYHGSKPTGFVIAHSNHVHISDLTFIDSPQMHMALESSTWVYVYNLTITAPGDSPNTDGIHIQHSTHVFISQTHIGTGDDCISIGDGSSYLNISMITCGPGHGISIGSLGIKGQYETVENVYVSNVEFRGTSNGARIKTWQGGSGFARNIVFEHIRSIGSVHPIIIDQYYCDHTHCKNQKSAVQISNIRYSYIYGTSEEDTAIHFACSETVPCKDIYMNDIYLQSTQLCKETTSLCQNVAGRKNGPVLPSVPCLTD</sequence>
<reference evidence="1 2" key="1">
    <citation type="journal article" date="2022" name="Plant J.">
        <title>Chromosome-level genome of Camellia lanceoleosa provides a valuable resource for understanding genome evolution and self-incompatibility.</title>
        <authorList>
            <person name="Gong W."/>
            <person name="Xiao S."/>
            <person name="Wang L."/>
            <person name="Liao Z."/>
            <person name="Chang Y."/>
            <person name="Mo W."/>
            <person name="Hu G."/>
            <person name="Li W."/>
            <person name="Zhao G."/>
            <person name="Zhu H."/>
            <person name="Hu X."/>
            <person name="Ji K."/>
            <person name="Xiang X."/>
            <person name="Song Q."/>
            <person name="Yuan D."/>
            <person name="Jin S."/>
            <person name="Zhang L."/>
        </authorList>
    </citation>
    <scope>NUCLEOTIDE SEQUENCE [LARGE SCALE GENOMIC DNA]</scope>
    <source>
        <strain evidence="1">SQ_2022a</strain>
    </source>
</reference>
<name>A0ACC0G1D7_9ERIC</name>
<comment type="caution">
    <text evidence="1">The sequence shown here is derived from an EMBL/GenBank/DDBJ whole genome shotgun (WGS) entry which is preliminary data.</text>
</comment>
<accession>A0ACC0G1D7</accession>
<gene>
    <name evidence="1" type="ORF">LOK49_LG11G01659</name>
</gene>
<evidence type="ECO:0000313" key="2">
    <source>
        <dbReference type="Proteomes" id="UP001060215"/>
    </source>
</evidence>
<organism evidence="1 2">
    <name type="scientific">Camellia lanceoleosa</name>
    <dbReference type="NCBI Taxonomy" id="1840588"/>
    <lineage>
        <taxon>Eukaryota</taxon>
        <taxon>Viridiplantae</taxon>
        <taxon>Streptophyta</taxon>
        <taxon>Embryophyta</taxon>
        <taxon>Tracheophyta</taxon>
        <taxon>Spermatophyta</taxon>
        <taxon>Magnoliopsida</taxon>
        <taxon>eudicotyledons</taxon>
        <taxon>Gunneridae</taxon>
        <taxon>Pentapetalae</taxon>
        <taxon>asterids</taxon>
        <taxon>Ericales</taxon>
        <taxon>Theaceae</taxon>
        <taxon>Camellia</taxon>
    </lineage>
</organism>
<proteinExistence type="predicted"/>
<dbReference type="EMBL" id="CM045769">
    <property type="protein sequence ID" value="KAI7994764.1"/>
    <property type="molecule type" value="Genomic_DNA"/>
</dbReference>
<dbReference type="Proteomes" id="UP001060215">
    <property type="component" value="Chromosome 12"/>
</dbReference>
<protein>
    <submittedName>
        <fullName evidence="1">Polygalacturonase</fullName>
    </submittedName>
</protein>